<evidence type="ECO:0008006" key="2">
    <source>
        <dbReference type="Google" id="ProtNLM"/>
    </source>
</evidence>
<reference evidence="1" key="1">
    <citation type="submission" date="2019-12" db="EMBL/GenBank/DDBJ databases">
        <authorList>
            <person name="Cremers G."/>
        </authorList>
    </citation>
    <scope>NUCLEOTIDE SEQUENCE</scope>
    <source>
        <strain evidence="1">Vvax</strain>
    </source>
</reference>
<dbReference type="Pfam" id="PF10009">
    <property type="entry name" value="DUF2252"/>
    <property type="match status" value="1"/>
</dbReference>
<dbReference type="RefSeq" id="WP_339092976.1">
    <property type="nucleotide sequence ID" value="NZ_LR743508.1"/>
</dbReference>
<name>A0A679JF38_VARPD</name>
<organism evidence="1">
    <name type="scientific">Variovorax paradoxus</name>
    <dbReference type="NCBI Taxonomy" id="34073"/>
    <lineage>
        <taxon>Bacteria</taxon>
        <taxon>Pseudomonadati</taxon>
        <taxon>Pseudomonadota</taxon>
        <taxon>Betaproteobacteria</taxon>
        <taxon>Burkholderiales</taxon>
        <taxon>Comamonadaceae</taxon>
        <taxon>Variovorax</taxon>
    </lineage>
</organism>
<protein>
    <recommendedName>
        <fullName evidence="2">DUF2252 domain-containing protein</fullName>
    </recommendedName>
</protein>
<sequence>MSKVVESIRSFNAGRDPERLAMKYAHLRASPFVFLRGTCHLFYDRLPHDAVLAGAPAGWLCGDAHLENFGSYKGDNRLVYFDLNDFDEAALAPVTWDLVRFLSNVLVAGDGLLAGAGKADALCKAFVDAYAGALVAGKARWIERDTANGLVRDLLGTLKARSRSDLLDHRTDRKGRGRLIRCDGKRALKADDEARARVTRLIDTFAATQDKPGFFKVLDVARRIAGTGSLGVERFIVLVEGKGSPDGNYLLDLKQALPSSLSPHLKLAQPAWPSQAHRVVGLQRRMQAVSMAFLHPIVPADDTASSCVLRGLQPSEDRVSLGAAGTSLEQVRGVIGDMGQLIAWAQLRSAGRQGSATADALVDFGGSAKSWGGDLLAAAHACAAQVRSDWKDYCEAFDAGAMALPPPKR</sequence>
<dbReference type="AlphaFoldDB" id="A0A679JF38"/>
<dbReference type="PANTHER" id="PTHR39441:SF1">
    <property type="entry name" value="DUF2252 DOMAIN-CONTAINING PROTEIN"/>
    <property type="match status" value="1"/>
</dbReference>
<gene>
    <name evidence="1" type="ORF">VVAX_05298</name>
</gene>
<dbReference type="InterPro" id="IPR018721">
    <property type="entry name" value="DUF2252"/>
</dbReference>
<proteinExistence type="predicted"/>
<evidence type="ECO:0000313" key="1">
    <source>
        <dbReference type="EMBL" id="CAA2109028.1"/>
    </source>
</evidence>
<dbReference type="EMBL" id="LR743508">
    <property type="protein sequence ID" value="CAA2109028.1"/>
    <property type="molecule type" value="Genomic_DNA"/>
</dbReference>
<accession>A0A679JF38</accession>
<dbReference type="PANTHER" id="PTHR39441">
    <property type="entry name" value="DUF2252 DOMAIN-CONTAINING PROTEIN"/>
    <property type="match status" value="1"/>
</dbReference>